<sequence length="747" mass="82672">MIFKGLCIRGKGSPIPPIIGALLALAICCHTLVSPVGAAEEPYEYPFADPYAATVIGTPKELQAEVPQKIPLREPEVAVFEDRPVPDILWYDRKLRYSIATQRRPAPLIFLIAGMGAGHNDPKIQFLQRVFFKAGFHVVCLPSATHPNFIPAASGSGIPGFLMEDARDLYRAMELIIRDVREDVAITGFDLAGYSLGADHAAFLAELDNRLGQFRFNKVLLINPPVSLYHAAGVLDEMIKKIPGGEEKFQEFFDNAFRAFTAIYQSNERVEFTGDFLFRGRKPNDENLAALIGLSFRLAVANLAFTSDVFTNAGYIKPKNLELSTTDSLTDYFKVADLVKFLDYFRDLLAPYYLEQIPGMTEQQLIEQLSLRSIEQFLRNSPSVYLVHNVDDLLLAPGDINYLKDVFGSRARIYPRGGHCGNIDHRVNVAHMLEIFKGETTGGSTGTTAPDSEGAAGAGKEMKPGAEPGEQTQTALLSREAAPPLRDSGGPRNEAFTAPRPAVISTGMVSGQTGARNPETSAKGTRQIIAPRRSEAKPGLSYVIDVHDPIEPVNRALYRFNAMFDEYLFLPVTRAYEFITPVFLQDRISGIFANISEVRNLLNSILQLRPKTSATVFTRFLVNSTLGIGGMWDPATDLGFPKHEEDFGQTLGWWGLKQGPYIMLPIFGPSSLRDTTGLVGDSAASYFYLYQPTDMDQNIGAGSAYTGGNAIDTRHNIPFRYYQTGSPFEYDLVRLLYKKKRELDIAR</sequence>
<feature type="region of interest" description="Disordered" evidence="3">
    <location>
        <begin position="439"/>
        <end position="473"/>
    </location>
</feature>
<evidence type="ECO:0000256" key="2">
    <source>
        <dbReference type="ARBA" id="ARBA00022729"/>
    </source>
</evidence>
<gene>
    <name evidence="4" type="ORF">GHYDROH2_05310</name>
</gene>
<dbReference type="GO" id="GO:0016020">
    <property type="term" value="C:membrane"/>
    <property type="evidence" value="ECO:0007669"/>
    <property type="project" value="InterPro"/>
</dbReference>
<reference evidence="4" key="1">
    <citation type="submission" date="2022-12" db="EMBL/GenBank/DDBJ databases">
        <title>Reference genome sequencing for broad-spectrum identification of bacterial and archaeal isolates by mass spectrometry.</title>
        <authorList>
            <person name="Sekiguchi Y."/>
            <person name="Tourlousse D.M."/>
        </authorList>
    </citation>
    <scope>NUCLEOTIDE SEQUENCE</scope>
    <source>
        <strain evidence="4">H2</strain>
    </source>
</reference>
<dbReference type="Pfam" id="PF04333">
    <property type="entry name" value="MlaA"/>
    <property type="match status" value="1"/>
</dbReference>
<evidence type="ECO:0000256" key="3">
    <source>
        <dbReference type="SAM" id="MobiDB-lite"/>
    </source>
</evidence>
<comment type="similarity">
    <text evidence="1">Belongs to the MlaA family.</text>
</comment>
<dbReference type="InterPro" id="IPR007428">
    <property type="entry name" value="MlaA"/>
</dbReference>
<evidence type="ECO:0000313" key="5">
    <source>
        <dbReference type="Proteomes" id="UP001144352"/>
    </source>
</evidence>
<accession>A0A9W6FY73</accession>
<dbReference type="PANTHER" id="PTHR30035">
    <property type="entry name" value="LIPOPROTEIN VACJ-RELATED"/>
    <property type="match status" value="1"/>
</dbReference>
<dbReference type="AlphaFoldDB" id="A0A9W6FY73"/>
<keyword evidence="5" id="KW-1185">Reference proteome</keyword>
<evidence type="ECO:0008006" key="6">
    <source>
        <dbReference type="Google" id="ProtNLM"/>
    </source>
</evidence>
<proteinExistence type="inferred from homology"/>
<dbReference type="Proteomes" id="UP001144352">
    <property type="component" value="Unassembled WGS sequence"/>
</dbReference>
<evidence type="ECO:0000313" key="4">
    <source>
        <dbReference type="EMBL" id="GLI37030.1"/>
    </source>
</evidence>
<organism evidence="4 5">
    <name type="scientific">Geobacter hydrogenophilus</name>
    <dbReference type="NCBI Taxonomy" id="40983"/>
    <lineage>
        <taxon>Bacteria</taxon>
        <taxon>Pseudomonadati</taxon>
        <taxon>Thermodesulfobacteriota</taxon>
        <taxon>Desulfuromonadia</taxon>
        <taxon>Geobacterales</taxon>
        <taxon>Geobacteraceae</taxon>
        <taxon>Geobacter</taxon>
    </lineage>
</organism>
<dbReference type="PRINTS" id="PR01805">
    <property type="entry name" value="VACJLIPOPROT"/>
</dbReference>
<dbReference type="PANTHER" id="PTHR30035:SF3">
    <property type="entry name" value="INTERMEMBRANE PHOSPHOLIPID TRANSPORT SYSTEM LIPOPROTEIN MLAA"/>
    <property type="match status" value="1"/>
</dbReference>
<keyword evidence="2" id="KW-0732">Signal</keyword>
<dbReference type="GO" id="GO:0120010">
    <property type="term" value="P:intermembrane phospholipid transfer"/>
    <property type="evidence" value="ECO:0007669"/>
    <property type="project" value="TreeGrafter"/>
</dbReference>
<evidence type="ECO:0000256" key="1">
    <source>
        <dbReference type="ARBA" id="ARBA00010634"/>
    </source>
</evidence>
<dbReference type="Gene3D" id="3.40.50.1820">
    <property type="entry name" value="alpha/beta hydrolase"/>
    <property type="match status" value="1"/>
</dbReference>
<dbReference type="EMBL" id="BSDS01000001">
    <property type="protein sequence ID" value="GLI37030.1"/>
    <property type="molecule type" value="Genomic_DNA"/>
</dbReference>
<name>A0A9W6FY73_9BACT</name>
<dbReference type="InterPro" id="IPR029058">
    <property type="entry name" value="AB_hydrolase_fold"/>
</dbReference>
<dbReference type="SUPFAM" id="SSF53474">
    <property type="entry name" value="alpha/beta-Hydrolases"/>
    <property type="match status" value="1"/>
</dbReference>
<protein>
    <recommendedName>
        <fullName evidence="6">VacJ family lipoprotein</fullName>
    </recommendedName>
</protein>
<comment type="caution">
    <text evidence="4">The sequence shown here is derived from an EMBL/GenBank/DDBJ whole genome shotgun (WGS) entry which is preliminary data.</text>
</comment>